<comment type="caution">
    <text evidence="1">The sequence shown here is derived from an EMBL/GenBank/DDBJ whole genome shotgun (WGS) entry which is preliminary data.</text>
</comment>
<organism evidence="1 2">
    <name type="scientific">Clarias magur</name>
    <name type="common">Asian catfish</name>
    <name type="synonym">Macropteronotus magur</name>
    <dbReference type="NCBI Taxonomy" id="1594786"/>
    <lineage>
        <taxon>Eukaryota</taxon>
        <taxon>Metazoa</taxon>
        <taxon>Chordata</taxon>
        <taxon>Craniata</taxon>
        <taxon>Vertebrata</taxon>
        <taxon>Euteleostomi</taxon>
        <taxon>Actinopterygii</taxon>
        <taxon>Neopterygii</taxon>
        <taxon>Teleostei</taxon>
        <taxon>Ostariophysi</taxon>
        <taxon>Siluriformes</taxon>
        <taxon>Clariidae</taxon>
        <taxon>Clarias</taxon>
    </lineage>
</organism>
<feature type="non-terminal residue" evidence="1">
    <location>
        <position position="1"/>
    </location>
</feature>
<proteinExistence type="predicted"/>
<dbReference type="EMBL" id="QNUK01000067">
    <property type="protein sequence ID" value="KAF5903870.1"/>
    <property type="molecule type" value="Genomic_DNA"/>
</dbReference>
<reference evidence="1" key="1">
    <citation type="submission" date="2020-07" db="EMBL/GenBank/DDBJ databases">
        <title>Clarias magur genome sequencing, assembly and annotation.</title>
        <authorList>
            <person name="Kushwaha B."/>
            <person name="Kumar R."/>
            <person name="Das P."/>
            <person name="Joshi C.G."/>
            <person name="Kumar D."/>
            <person name="Nagpure N.S."/>
            <person name="Pandey M."/>
            <person name="Agarwal S."/>
            <person name="Srivastava S."/>
            <person name="Singh M."/>
            <person name="Sahoo L."/>
            <person name="Jayasankar P."/>
            <person name="Meher P.K."/>
            <person name="Koringa P.G."/>
            <person name="Iquebal M.A."/>
            <person name="Das S.P."/>
            <person name="Bit A."/>
            <person name="Patnaik S."/>
            <person name="Patel N."/>
            <person name="Shah T.M."/>
            <person name="Hinsu A."/>
            <person name="Jena J.K."/>
        </authorList>
    </citation>
    <scope>NUCLEOTIDE SEQUENCE</scope>
    <source>
        <strain evidence="1">CIFAMagur01</strain>
        <tissue evidence="1">Testis</tissue>
    </source>
</reference>
<name>A0A8J4XF67_CLAMG</name>
<evidence type="ECO:0000313" key="2">
    <source>
        <dbReference type="Proteomes" id="UP000727407"/>
    </source>
</evidence>
<dbReference type="AlphaFoldDB" id="A0A8J4XF67"/>
<keyword evidence="2" id="KW-1185">Reference proteome</keyword>
<dbReference type="Proteomes" id="UP000727407">
    <property type="component" value="Unassembled WGS sequence"/>
</dbReference>
<gene>
    <name evidence="1" type="ORF">DAT39_006465</name>
</gene>
<protein>
    <submittedName>
        <fullName evidence="1">Uncharacterized protein</fullName>
    </submittedName>
</protein>
<accession>A0A8J4XF67</accession>
<evidence type="ECO:0000313" key="1">
    <source>
        <dbReference type="EMBL" id="KAF5903870.1"/>
    </source>
</evidence>
<sequence>LDEEKGISIISGLLSMLLNWDTKDKSQPQNPWSLSLLLFILSLPEAPTSSSQSIWQ</sequence>